<dbReference type="SMART" id="SM00530">
    <property type="entry name" value="HTH_XRE"/>
    <property type="match status" value="1"/>
</dbReference>
<dbReference type="InterPro" id="IPR052345">
    <property type="entry name" value="Rad_response_metalloprotease"/>
</dbReference>
<dbReference type="PROSITE" id="PS50943">
    <property type="entry name" value="HTH_CROC1"/>
    <property type="match status" value="1"/>
</dbReference>
<proteinExistence type="inferred from homology"/>
<dbReference type="InterPro" id="IPR001387">
    <property type="entry name" value="Cro/C1-type_HTH"/>
</dbReference>
<dbReference type="EMBL" id="FTOF01000025">
    <property type="protein sequence ID" value="SIS60975.1"/>
    <property type="molecule type" value="Genomic_DNA"/>
</dbReference>
<comment type="similarity">
    <text evidence="1">Belongs to the short-chain fatty acyl-CoA assimilation regulator (ScfR) family.</text>
</comment>
<evidence type="ECO:0000259" key="3">
    <source>
        <dbReference type="PROSITE" id="PS50943"/>
    </source>
</evidence>
<evidence type="ECO:0000313" key="4">
    <source>
        <dbReference type="EMBL" id="SIS60975.1"/>
    </source>
</evidence>
<dbReference type="AlphaFoldDB" id="A0A1N7KHB3"/>
<reference evidence="5" key="1">
    <citation type="submission" date="2017-01" db="EMBL/GenBank/DDBJ databases">
        <authorList>
            <person name="Varghese N."/>
            <person name="Submissions S."/>
        </authorList>
    </citation>
    <scope>NUCLEOTIDE SEQUENCE [LARGE SCALE GENOMIC DNA]</scope>
    <source>
        <strain evidence="5">DSM 44531</strain>
    </source>
</reference>
<dbReference type="Pfam" id="PF06114">
    <property type="entry name" value="Peptidase_M78"/>
    <property type="match status" value="1"/>
</dbReference>
<dbReference type="Pfam" id="PF01381">
    <property type="entry name" value="HTH_3"/>
    <property type="match status" value="1"/>
</dbReference>
<keyword evidence="5" id="KW-1185">Reference proteome</keyword>
<name>A0A1N7KHB3_9CORY</name>
<feature type="domain" description="HTH cro/C1-type" evidence="3">
    <location>
        <begin position="8"/>
        <end position="62"/>
    </location>
</feature>
<dbReference type="RefSeq" id="WP_076600042.1">
    <property type="nucleotide sequence ID" value="NZ_CP046976.1"/>
</dbReference>
<protein>
    <submittedName>
        <fullName evidence="4">Zn-dependent peptidase ImmA, M78 family</fullName>
    </submittedName>
</protein>
<dbReference type="SUPFAM" id="SSF47413">
    <property type="entry name" value="lambda repressor-like DNA-binding domains"/>
    <property type="match status" value="1"/>
</dbReference>
<feature type="region of interest" description="Disordered" evidence="2">
    <location>
        <begin position="323"/>
        <end position="343"/>
    </location>
</feature>
<dbReference type="InterPro" id="IPR010982">
    <property type="entry name" value="Lambda_DNA-bd_dom_sf"/>
</dbReference>
<dbReference type="OrthoDB" id="9794834at2"/>
<evidence type="ECO:0000313" key="5">
    <source>
        <dbReference type="Proteomes" id="UP000186292"/>
    </source>
</evidence>
<organism evidence="4 5">
    <name type="scientific">Corynebacterium appendicis CIP 107643</name>
    <dbReference type="NCBI Taxonomy" id="1161099"/>
    <lineage>
        <taxon>Bacteria</taxon>
        <taxon>Bacillati</taxon>
        <taxon>Actinomycetota</taxon>
        <taxon>Actinomycetes</taxon>
        <taxon>Mycobacteriales</taxon>
        <taxon>Corynebacteriaceae</taxon>
        <taxon>Corynebacterium</taxon>
    </lineage>
</organism>
<evidence type="ECO:0000256" key="2">
    <source>
        <dbReference type="SAM" id="MobiDB-lite"/>
    </source>
</evidence>
<dbReference type="Gene3D" id="1.10.10.2910">
    <property type="match status" value="1"/>
</dbReference>
<dbReference type="InterPro" id="IPR010359">
    <property type="entry name" value="IrrE_HExxH"/>
</dbReference>
<dbReference type="Gene3D" id="1.10.260.40">
    <property type="entry name" value="lambda repressor-like DNA-binding domains"/>
    <property type="match status" value="1"/>
</dbReference>
<dbReference type="STRING" id="1161099.SAMN05444817_1254"/>
<dbReference type="GO" id="GO:0003677">
    <property type="term" value="F:DNA binding"/>
    <property type="evidence" value="ECO:0007669"/>
    <property type="project" value="InterPro"/>
</dbReference>
<sequence length="350" mass="38479">MNNAHHRLQTLRALNGLTQKEFAAILGVGQAQYSQIEKGLRALTPAHKVSAQLHFNLDSDYFDAPALTYTATSLNYRRQKLSVRHLNMATATFGLTEQAVRSPGQSNPLDVLATTPVASRRSLATVEKFAAESRELIGIKPDAVINNVTRCLDRIGIIVTGLTNPLLPMERIDGISTPIRSQAPFVTALNYDVPGDRLRFSAAHELGHIMMHTIGHDGSLADREAEADMFASAFLLPREPMMDLIAPDFTLESYARLKAKWGVSIQALVRRARDLGIIGYNRYRSLMIQISSRGWRKNEPVHIPVEMPLTRAPSLPTLGHAETAEAEPATAAPKHASSQMASVTNLFEKS</sequence>
<evidence type="ECO:0000256" key="1">
    <source>
        <dbReference type="ARBA" id="ARBA00007227"/>
    </source>
</evidence>
<dbReference type="PANTHER" id="PTHR43236:SF1">
    <property type="entry name" value="BLL7220 PROTEIN"/>
    <property type="match status" value="1"/>
</dbReference>
<accession>A0A1N7KHB3</accession>
<dbReference type="PANTHER" id="PTHR43236">
    <property type="entry name" value="ANTITOXIN HIGA1"/>
    <property type="match status" value="1"/>
</dbReference>
<gene>
    <name evidence="4" type="ORF">SAMN05444817_1254</name>
</gene>
<dbReference type="CDD" id="cd00093">
    <property type="entry name" value="HTH_XRE"/>
    <property type="match status" value="1"/>
</dbReference>
<dbReference type="Proteomes" id="UP000186292">
    <property type="component" value="Unassembled WGS sequence"/>
</dbReference>